<dbReference type="InParanoid" id="A0A177CY27"/>
<protein>
    <recommendedName>
        <fullName evidence="2">C2H2-type domain-containing protein</fullName>
    </recommendedName>
</protein>
<dbReference type="PANTHER" id="PTHR35391:SF3">
    <property type="entry name" value="FINGER DOMAIN PROTEIN, PUTATIVE (AFU_ORTHOLOGUE AFUA_8G04300)-RELATED"/>
    <property type="match status" value="1"/>
</dbReference>
<evidence type="ECO:0000313" key="3">
    <source>
        <dbReference type="EMBL" id="OAG12465.1"/>
    </source>
</evidence>
<feature type="domain" description="C2H2-type" evidence="2">
    <location>
        <begin position="145"/>
        <end position="170"/>
    </location>
</feature>
<organism evidence="3 4">
    <name type="scientific">Paraphaeosphaeria sporulosa</name>
    <dbReference type="NCBI Taxonomy" id="1460663"/>
    <lineage>
        <taxon>Eukaryota</taxon>
        <taxon>Fungi</taxon>
        <taxon>Dikarya</taxon>
        <taxon>Ascomycota</taxon>
        <taxon>Pezizomycotina</taxon>
        <taxon>Dothideomycetes</taxon>
        <taxon>Pleosporomycetidae</taxon>
        <taxon>Pleosporales</taxon>
        <taxon>Massarineae</taxon>
        <taxon>Didymosphaeriaceae</taxon>
        <taxon>Paraphaeosphaeria</taxon>
    </lineage>
</organism>
<dbReference type="GeneID" id="28767969"/>
<proteinExistence type="predicted"/>
<dbReference type="Proteomes" id="UP000077069">
    <property type="component" value="Unassembled WGS sequence"/>
</dbReference>
<keyword evidence="4" id="KW-1185">Reference proteome</keyword>
<dbReference type="SMART" id="SM00355">
    <property type="entry name" value="ZnF_C2H2"/>
    <property type="match status" value="3"/>
</dbReference>
<gene>
    <name evidence="3" type="ORF">CC84DRAFT_1254719</name>
</gene>
<evidence type="ECO:0000313" key="4">
    <source>
        <dbReference type="Proteomes" id="UP000077069"/>
    </source>
</evidence>
<dbReference type="OrthoDB" id="3779526at2759"/>
<feature type="compositionally biased region" description="Acidic residues" evidence="1">
    <location>
        <begin position="421"/>
        <end position="432"/>
    </location>
</feature>
<feature type="region of interest" description="Disordered" evidence="1">
    <location>
        <begin position="421"/>
        <end position="440"/>
    </location>
</feature>
<name>A0A177CY27_9PLEO</name>
<dbReference type="PANTHER" id="PTHR35391">
    <property type="entry name" value="C2H2-TYPE DOMAIN-CONTAINING PROTEIN-RELATED"/>
    <property type="match status" value="1"/>
</dbReference>
<dbReference type="InterPro" id="IPR013087">
    <property type="entry name" value="Znf_C2H2_type"/>
</dbReference>
<dbReference type="RefSeq" id="XP_018042830.1">
    <property type="nucleotide sequence ID" value="XM_018184483.1"/>
</dbReference>
<accession>A0A177CY27</accession>
<evidence type="ECO:0000256" key="1">
    <source>
        <dbReference type="SAM" id="MobiDB-lite"/>
    </source>
</evidence>
<evidence type="ECO:0000259" key="2">
    <source>
        <dbReference type="SMART" id="SM00355"/>
    </source>
</evidence>
<reference evidence="3 4" key="1">
    <citation type="submission" date="2016-05" db="EMBL/GenBank/DDBJ databases">
        <title>Comparative analysis of secretome profiles of manganese(II)-oxidizing ascomycete fungi.</title>
        <authorList>
            <consortium name="DOE Joint Genome Institute"/>
            <person name="Zeiner C.A."/>
            <person name="Purvine S.O."/>
            <person name="Zink E.M."/>
            <person name="Wu S."/>
            <person name="Pasa-Tolic L."/>
            <person name="Chaput D.L."/>
            <person name="Haridas S."/>
            <person name="Grigoriev I.V."/>
            <person name="Santelli C.M."/>
            <person name="Hansel C.M."/>
        </authorList>
    </citation>
    <scope>NUCLEOTIDE SEQUENCE [LARGE SCALE GENOMIC DNA]</scope>
    <source>
        <strain evidence="3 4">AP3s5-JAC2a</strain>
    </source>
</reference>
<sequence length="490" mass="55203">MGADQKYDEESLQHVYALLRRYRSNDVIRMVLDVAQSRPASTITSASRLSHLSSESRYSGFSTDYAPSLQSSASSRSQPQHATPLYRSDLSFTKPAMASASPISEAFSPADTLSIPSPLPVDIDSRSITSSTPKRNTTSLNGGPWFCTFCTEPTSFAAKADWKKHETKQHETGEDWPCPIHNCLEVLDRKLDFEAHFKRDHPHVPCPTDVRVRLLPRLVYGCGFDGCKAVLTGWKERCDHVALHMRPKGTEKRKGRSEWKYSNTIHNLLRQDATRSAWKSLFAEFESKQPRYQITWSPENTRILRQKLECSDMRPNILEVVHTALSLREGRPFNDAVELDTDFRTPSQDSVPGFELLSDDQLNQILSGRIEQPAPTMRPALPSHTLDPKLTFMEPHPGDLVAFDIPSPTISGRRISYMDVDTEDFGPSDEGPDPQIPPGLELDPSQMCYGASPKPFQLYYPHGPTVEGMPQQRRTSKGHILTRHFKGRKA</sequence>
<feature type="domain" description="C2H2-type" evidence="2">
    <location>
        <begin position="176"/>
        <end position="201"/>
    </location>
</feature>
<feature type="domain" description="C2H2-type" evidence="2">
    <location>
        <begin position="220"/>
        <end position="244"/>
    </location>
</feature>
<dbReference type="EMBL" id="KV441548">
    <property type="protein sequence ID" value="OAG12465.1"/>
    <property type="molecule type" value="Genomic_DNA"/>
</dbReference>
<dbReference type="AlphaFoldDB" id="A0A177CY27"/>